<dbReference type="PANTHER" id="PTHR48475:SF2">
    <property type="entry name" value="RIBONUCLEASE H"/>
    <property type="match status" value="1"/>
</dbReference>
<evidence type="ECO:0000313" key="3">
    <source>
        <dbReference type="RefSeq" id="XP_010931291.1"/>
    </source>
</evidence>
<dbReference type="RefSeq" id="XP_010931291.1">
    <property type="nucleotide sequence ID" value="XM_010932989.1"/>
</dbReference>
<dbReference type="CDD" id="cd09279">
    <property type="entry name" value="RNase_HI_like"/>
    <property type="match status" value="1"/>
</dbReference>
<dbReference type="InterPro" id="IPR043128">
    <property type="entry name" value="Rev_trsase/Diguanyl_cyclase"/>
</dbReference>
<dbReference type="Pfam" id="PF13456">
    <property type="entry name" value="RVT_3"/>
    <property type="match status" value="1"/>
</dbReference>
<dbReference type="Gene3D" id="3.30.70.270">
    <property type="match status" value="1"/>
</dbReference>
<dbReference type="SUPFAM" id="SSF56672">
    <property type="entry name" value="DNA/RNA polymerases"/>
    <property type="match status" value="1"/>
</dbReference>
<evidence type="ECO:0000313" key="2">
    <source>
        <dbReference type="Proteomes" id="UP000504607"/>
    </source>
</evidence>
<gene>
    <name evidence="3" type="primary">LOC105052237</name>
</gene>
<keyword evidence="2" id="KW-1185">Reference proteome</keyword>
<dbReference type="PROSITE" id="PS50879">
    <property type="entry name" value="RNASE_H_1"/>
    <property type="match status" value="1"/>
</dbReference>
<feature type="domain" description="RNase H type-1" evidence="1">
    <location>
        <begin position="254"/>
        <end position="394"/>
    </location>
</feature>
<reference evidence="3" key="1">
    <citation type="submission" date="2025-08" db="UniProtKB">
        <authorList>
            <consortium name="RefSeq"/>
        </authorList>
    </citation>
    <scope>IDENTIFICATION</scope>
</reference>
<dbReference type="Proteomes" id="UP000504607">
    <property type="component" value="Chromosome 10"/>
</dbReference>
<accession>A0A6I9RS96</accession>
<dbReference type="InterPro" id="IPR041577">
    <property type="entry name" value="RT_RNaseH_2"/>
</dbReference>
<dbReference type="OrthoDB" id="786261at2759"/>
<sequence length="394" mass="44565">MEAYIDDMLVKSQVIPDNVADLQETCDTLHRFRMKLNPMKCTFGVIVGKFFGSMILRRGIEVNLEKIKVVLKMTSPRTIEKWTIECQKIFEELKQYLSSPPLLLKPQPDEKLLLYIAISLVAISSVLVCEEGWVQKPIYYTSKAPHNAETRYSKLEKLIFALVVTTRKLWPYFQAHTVVLLTDHLIKAVLHRSDTSGWIAKWALKLVEMTCSTVQSLLSRPRESSKATKGSRGGESSKIRESLIVEEVDTRSAPDELWMLHADGSSNTAEARAGLILTNSEEDITGYALRFEFLATNNKAEYEALIVGLKVAEETGAQYLKVFSDSQLAVGQIKGEYEAREKNMKKYLQKVSKPDNARINALSKLAVLLPTDLENRIYFEVLKASTLEELLVVQ</sequence>
<organism evidence="2 3">
    <name type="scientific">Elaeis guineensis var. tenera</name>
    <name type="common">Oil palm</name>
    <dbReference type="NCBI Taxonomy" id="51953"/>
    <lineage>
        <taxon>Eukaryota</taxon>
        <taxon>Viridiplantae</taxon>
        <taxon>Streptophyta</taxon>
        <taxon>Embryophyta</taxon>
        <taxon>Tracheophyta</taxon>
        <taxon>Spermatophyta</taxon>
        <taxon>Magnoliopsida</taxon>
        <taxon>Liliopsida</taxon>
        <taxon>Arecaceae</taxon>
        <taxon>Arecoideae</taxon>
        <taxon>Cocoseae</taxon>
        <taxon>Elaeidinae</taxon>
        <taxon>Elaeis</taxon>
    </lineage>
</organism>
<dbReference type="AlphaFoldDB" id="A0A6I9RS96"/>
<dbReference type="PANTHER" id="PTHR48475">
    <property type="entry name" value="RIBONUCLEASE H"/>
    <property type="match status" value="1"/>
</dbReference>
<name>A0A6I9RS96_ELAGV</name>
<protein>
    <submittedName>
        <fullName evidence="3">Uncharacterized protein LOC105052237</fullName>
    </submittedName>
</protein>
<dbReference type="InterPro" id="IPR036397">
    <property type="entry name" value="RNaseH_sf"/>
</dbReference>
<dbReference type="Gene3D" id="3.30.420.10">
    <property type="entry name" value="Ribonuclease H-like superfamily/Ribonuclease H"/>
    <property type="match status" value="1"/>
</dbReference>
<dbReference type="InterPro" id="IPR043502">
    <property type="entry name" value="DNA/RNA_pol_sf"/>
</dbReference>
<dbReference type="GO" id="GO:0003676">
    <property type="term" value="F:nucleic acid binding"/>
    <property type="evidence" value="ECO:0007669"/>
    <property type="project" value="InterPro"/>
</dbReference>
<proteinExistence type="predicted"/>
<dbReference type="GO" id="GO:0004523">
    <property type="term" value="F:RNA-DNA hybrid ribonuclease activity"/>
    <property type="evidence" value="ECO:0007669"/>
    <property type="project" value="InterPro"/>
</dbReference>
<dbReference type="InterPro" id="IPR012337">
    <property type="entry name" value="RNaseH-like_sf"/>
</dbReference>
<dbReference type="InterPro" id="IPR002156">
    <property type="entry name" value="RNaseH_domain"/>
</dbReference>
<dbReference type="InParanoid" id="A0A6I9RS96"/>
<dbReference type="SUPFAM" id="SSF53098">
    <property type="entry name" value="Ribonuclease H-like"/>
    <property type="match status" value="1"/>
</dbReference>
<dbReference type="Pfam" id="PF17919">
    <property type="entry name" value="RT_RNaseH_2"/>
    <property type="match status" value="1"/>
</dbReference>
<evidence type="ECO:0000259" key="1">
    <source>
        <dbReference type="PROSITE" id="PS50879"/>
    </source>
</evidence>